<feature type="transmembrane region" description="Helical" evidence="1">
    <location>
        <begin position="134"/>
        <end position="156"/>
    </location>
</feature>
<accession>A0ABQ9HFB0</accession>
<keyword evidence="3" id="KW-1185">Reference proteome</keyword>
<evidence type="ECO:0000313" key="2">
    <source>
        <dbReference type="EMBL" id="KAJ8883007.1"/>
    </source>
</evidence>
<evidence type="ECO:0000256" key="1">
    <source>
        <dbReference type="SAM" id="Phobius"/>
    </source>
</evidence>
<keyword evidence="1" id="KW-0472">Membrane</keyword>
<dbReference type="EMBL" id="JARBHB010000005">
    <property type="protein sequence ID" value="KAJ8883007.1"/>
    <property type="molecule type" value="Genomic_DNA"/>
</dbReference>
<protein>
    <submittedName>
        <fullName evidence="2">Uncharacterized protein</fullName>
    </submittedName>
</protein>
<keyword evidence="1" id="KW-1133">Transmembrane helix</keyword>
<keyword evidence="1" id="KW-0812">Transmembrane</keyword>
<reference evidence="2 3" key="1">
    <citation type="submission" date="2023-02" db="EMBL/GenBank/DDBJ databases">
        <title>LHISI_Scaffold_Assembly.</title>
        <authorList>
            <person name="Stuart O.P."/>
            <person name="Cleave R."/>
            <person name="Magrath M.J.L."/>
            <person name="Mikheyev A.S."/>
        </authorList>
    </citation>
    <scope>NUCLEOTIDE SEQUENCE [LARGE SCALE GENOMIC DNA]</scope>
    <source>
        <strain evidence="2">Daus_M_001</strain>
        <tissue evidence="2">Leg muscle</tissue>
    </source>
</reference>
<gene>
    <name evidence="2" type="ORF">PR048_014846</name>
</gene>
<organism evidence="2 3">
    <name type="scientific">Dryococelus australis</name>
    <dbReference type="NCBI Taxonomy" id="614101"/>
    <lineage>
        <taxon>Eukaryota</taxon>
        <taxon>Metazoa</taxon>
        <taxon>Ecdysozoa</taxon>
        <taxon>Arthropoda</taxon>
        <taxon>Hexapoda</taxon>
        <taxon>Insecta</taxon>
        <taxon>Pterygota</taxon>
        <taxon>Neoptera</taxon>
        <taxon>Polyneoptera</taxon>
        <taxon>Phasmatodea</taxon>
        <taxon>Verophasmatodea</taxon>
        <taxon>Anareolatae</taxon>
        <taxon>Phasmatidae</taxon>
        <taxon>Eurycanthinae</taxon>
        <taxon>Dryococelus</taxon>
    </lineage>
</organism>
<sequence>MNVLQPFLKSSAIVYIIPDPGANSLTFPCFLWVDTLSQLAQKERLDRTMVYKADSGATPHYGSVSMATRRSAHVPGRPTNPGSLTALSQCVERRVEGGIRSLGEFLPEPSFSAFSGLHEVSPLASTVVVLERDVFVRVIVVGAVLVIVAAVVINLFRIRHQALNEHTEGQYQQETKSEAGSLLRALLDFRFISYFVAWAELLKEIDRVNKEVQKGDVILSKSIEILKGLINTIETFRNTSERLKTAKVMAESIGIKLGTSLTERLQKSNALDLRNLTHRRDLAEAFPNDCVALRIYIPLPTTSVGCERRFAHKRILWYAEATVAERLAHSPPTKANRAHSPDGSLDFRKWESCRAMPLVGGFPRRAPAFPAPSFQRRSIFTSNTLIGSQDFAVKSRPNLFTYPLWHGDCVVLFLSTTLATDSITTIFTHFTTTEQKQRADLSHHAASACPMLIKWAPPEVECEPSPSRLTLLTNVKGFRVHGNKGSCVQKWLDTAYRHVDSEVNGDGESRSEKPRQGEEPAMAYSMGPFQSRIQTRASFLLPVGVRLEVLRRVNELVQLRLLLLQLPQHVLRQHKQALALLQSANHNFTFIYGYRMFTPIRVKRKEYETGPVMQGRGRGGGTGDPRENSPTTDIVCTIPKCENPGATKEHNLAIALLHALLTPSLCETEITTLSFLSDVKLTADVIKAPNNVELKSAGSYCVSGLTPFAYKKRKSCKDTCIAAKRDWAAMASNWGYGCLPEVY</sequence>
<evidence type="ECO:0000313" key="3">
    <source>
        <dbReference type="Proteomes" id="UP001159363"/>
    </source>
</evidence>
<comment type="caution">
    <text evidence="2">The sequence shown here is derived from an EMBL/GenBank/DDBJ whole genome shotgun (WGS) entry which is preliminary data.</text>
</comment>
<proteinExistence type="predicted"/>
<name>A0ABQ9HFB0_9NEOP</name>
<dbReference type="Proteomes" id="UP001159363">
    <property type="component" value="Chromosome 4"/>
</dbReference>